<organism evidence="2 3">
    <name type="scientific">Caballeronia arationis</name>
    <dbReference type="NCBI Taxonomy" id="1777142"/>
    <lineage>
        <taxon>Bacteria</taxon>
        <taxon>Pseudomonadati</taxon>
        <taxon>Pseudomonadota</taxon>
        <taxon>Betaproteobacteria</taxon>
        <taxon>Burkholderiales</taxon>
        <taxon>Burkholderiaceae</taxon>
        <taxon>Caballeronia</taxon>
    </lineage>
</organism>
<feature type="compositionally biased region" description="Basic and acidic residues" evidence="1">
    <location>
        <begin position="1"/>
        <end position="28"/>
    </location>
</feature>
<keyword evidence="3" id="KW-1185">Reference proteome</keyword>
<dbReference type="Proteomes" id="UP000219522">
    <property type="component" value="Unassembled WGS sequence"/>
</dbReference>
<gene>
    <name evidence="2" type="ORF">SAMN05446927_2371</name>
</gene>
<evidence type="ECO:0000313" key="3">
    <source>
        <dbReference type="Proteomes" id="UP000219522"/>
    </source>
</evidence>
<proteinExistence type="predicted"/>
<feature type="compositionally biased region" description="Basic residues" evidence="1">
    <location>
        <begin position="71"/>
        <end position="81"/>
    </location>
</feature>
<evidence type="ECO:0000256" key="1">
    <source>
        <dbReference type="SAM" id="MobiDB-lite"/>
    </source>
</evidence>
<feature type="region of interest" description="Disordered" evidence="1">
    <location>
        <begin position="53"/>
        <end position="81"/>
    </location>
</feature>
<reference evidence="2 3" key="1">
    <citation type="submission" date="2017-09" db="EMBL/GenBank/DDBJ databases">
        <authorList>
            <person name="Varghese N."/>
            <person name="Submissions S."/>
        </authorList>
    </citation>
    <scope>NUCLEOTIDE SEQUENCE [LARGE SCALE GENOMIC DNA]</scope>
    <source>
        <strain evidence="2 3">OK806</strain>
    </source>
</reference>
<dbReference type="EMBL" id="OCSU01000001">
    <property type="protein sequence ID" value="SOE62688.1"/>
    <property type="molecule type" value="Genomic_DNA"/>
</dbReference>
<name>A0A7Z7I4S1_9BURK</name>
<dbReference type="AlphaFoldDB" id="A0A7Z7I4S1"/>
<comment type="caution">
    <text evidence="2">The sequence shown here is derived from an EMBL/GenBank/DDBJ whole genome shotgun (WGS) entry which is preliminary data.</text>
</comment>
<evidence type="ECO:0000313" key="2">
    <source>
        <dbReference type="EMBL" id="SOE62688.1"/>
    </source>
</evidence>
<sequence length="81" mass="9379">MPFSSTRDKGNVTHEYAAESRRPHDPCHQKKGPTWWHNHGGRDARFSGLFSSNVHQARRHQQHEHSTNYKAHGKSKHTRTG</sequence>
<protein>
    <submittedName>
        <fullName evidence="2">Uncharacterized protein</fullName>
    </submittedName>
</protein>
<feature type="region of interest" description="Disordered" evidence="1">
    <location>
        <begin position="1"/>
        <end position="39"/>
    </location>
</feature>
<accession>A0A7Z7I4S1</accession>